<sequence>MKYKYLLFWLFTAIVLTFVVSCSEDDIVPKDLSNLQYELPRGEPGSLEEMIYGVYERYGTYILYDFDESVIRTRWTLKWSGWYAPVKPGNEERVKKMVTFLQENLFNGYTDDFVRRNLVYYIFLVDSVQPPLSSKYPDMAVDDHRFIIANIGVQLDDYNDARWTSLRTDLISNFTLGFYEAASIKPTQFIASRTPGMSLGIPSKNMDPLGEYDDYTYMFYLEGFVKWKNLAHGNSNSLTPDEAQDFADYITFLTNNTKTELTNVFNRFERMKERALILVPYLNNILELNVVATQNKNCPEDPIPENFFSQF</sequence>
<protein>
    <recommendedName>
        <fullName evidence="3">Lipoprotein</fullName>
    </recommendedName>
</protein>
<comment type="caution">
    <text evidence="1">The sequence shown here is derived from an EMBL/GenBank/DDBJ whole genome shotgun (WGS) entry which is preliminary data.</text>
</comment>
<evidence type="ECO:0000313" key="1">
    <source>
        <dbReference type="EMBL" id="MBC5622589.1"/>
    </source>
</evidence>
<gene>
    <name evidence="1" type="ORF">H8S64_15945</name>
</gene>
<dbReference type="EMBL" id="JACOOH010000007">
    <property type="protein sequence ID" value="MBC5622589.1"/>
    <property type="molecule type" value="Genomic_DNA"/>
</dbReference>
<dbReference type="RefSeq" id="WP_186977386.1">
    <property type="nucleotide sequence ID" value="NZ_JACOOH010000007.1"/>
</dbReference>
<organism evidence="1 2">
    <name type="scientific">Butyricimonas hominis</name>
    <dbReference type="NCBI Taxonomy" id="2763032"/>
    <lineage>
        <taxon>Bacteria</taxon>
        <taxon>Pseudomonadati</taxon>
        <taxon>Bacteroidota</taxon>
        <taxon>Bacteroidia</taxon>
        <taxon>Bacteroidales</taxon>
        <taxon>Odoribacteraceae</taxon>
        <taxon>Butyricimonas</taxon>
    </lineage>
</organism>
<dbReference type="Proteomes" id="UP000646484">
    <property type="component" value="Unassembled WGS sequence"/>
</dbReference>
<proteinExistence type="predicted"/>
<dbReference type="PROSITE" id="PS51257">
    <property type="entry name" value="PROKAR_LIPOPROTEIN"/>
    <property type="match status" value="1"/>
</dbReference>
<evidence type="ECO:0000313" key="2">
    <source>
        <dbReference type="Proteomes" id="UP000646484"/>
    </source>
</evidence>
<dbReference type="Gene3D" id="3.40.390.70">
    <property type="match status" value="1"/>
</dbReference>
<evidence type="ECO:0008006" key="3">
    <source>
        <dbReference type="Google" id="ProtNLM"/>
    </source>
</evidence>
<accession>A0ABR7D3W2</accession>
<keyword evidence="2" id="KW-1185">Reference proteome</keyword>
<reference evidence="1 2" key="1">
    <citation type="submission" date="2020-08" db="EMBL/GenBank/DDBJ databases">
        <title>Genome public.</title>
        <authorList>
            <person name="Liu C."/>
            <person name="Sun Q."/>
        </authorList>
    </citation>
    <scope>NUCLEOTIDE SEQUENCE [LARGE SCALE GENOMIC DNA]</scope>
    <source>
        <strain evidence="1 2">NSJ-56</strain>
    </source>
</reference>
<name>A0ABR7D3W2_9BACT</name>